<name>A0A0B7NGL9_9FUNG</name>
<sequence length="100" mass="11298">MNNIQNLSDVPEYVKKEARRLSSLQGSSEKESNNISFDITANNSNIINCGTDTYYTSQHSSLNIKEAALKSTSVLTNVNNELGIEKEDEEENEEDRYHLI</sequence>
<evidence type="ECO:0000313" key="1">
    <source>
        <dbReference type="EMBL" id="CEP14485.1"/>
    </source>
</evidence>
<organism evidence="1 2">
    <name type="scientific">Parasitella parasitica</name>
    <dbReference type="NCBI Taxonomy" id="35722"/>
    <lineage>
        <taxon>Eukaryota</taxon>
        <taxon>Fungi</taxon>
        <taxon>Fungi incertae sedis</taxon>
        <taxon>Mucoromycota</taxon>
        <taxon>Mucoromycotina</taxon>
        <taxon>Mucoromycetes</taxon>
        <taxon>Mucorales</taxon>
        <taxon>Mucorineae</taxon>
        <taxon>Mucoraceae</taxon>
        <taxon>Parasitella</taxon>
    </lineage>
</organism>
<proteinExistence type="predicted"/>
<dbReference type="OrthoDB" id="2289328at2759"/>
<dbReference type="Proteomes" id="UP000054107">
    <property type="component" value="Unassembled WGS sequence"/>
</dbReference>
<evidence type="ECO:0000313" key="2">
    <source>
        <dbReference type="Proteomes" id="UP000054107"/>
    </source>
</evidence>
<protein>
    <submittedName>
        <fullName evidence="1">Uncharacterized protein</fullName>
    </submittedName>
</protein>
<keyword evidence="2" id="KW-1185">Reference proteome</keyword>
<reference evidence="1 2" key="1">
    <citation type="submission" date="2014-09" db="EMBL/GenBank/DDBJ databases">
        <authorList>
            <person name="Ellenberger Sabrina"/>
        </authorList>
    </citation>
    <scope>NUCLEOTIDE SEQUENCE [LARGE SCALE GENOMIC DNA]</scope>
    <source>
        <strain evidence="1 2">CBS 412.66</strain>
    </source>
</reference>
<gene>
    <name evidence="1" type="primary">PARPA_08668.1 scaffold 33736</name>
</gene>
<accession>A0A0B7NGL9</accession>
<dbReference type="EMBL" id="LN731291">
    <property type="protein sequence ID" value="CEP14485.1"/>
    <property type="molecule type" value="Genomic_DNA"/>
</dbReference>
<dbReference type="AlphaFoldDB" id="A0A0B7NGL9"/>